<dbReference type="EMBL" id="JAIWJX010000002">
    <property type="protein sequence ID" value="MCK6256542.1"/>
    <property type="molecule type" value="Genomic_DNA"/>
</dbReference>
<sequence>MHDARQSALVRNTLLHMLCPPGEKVPYVLSLLTYHFTGMEEGLALLREAGKSKIRLEVFTEKILFRHFTKEHLAGESNHDAWYPSSSLTEDKMRMADCILIPVLSFSLAADLLRFNDQRDFVRIILQALLSGKKVAALPYGNDPFHKVFRSKELDRGSEYLKAELHKTLFQLKKLGVTLLRDRGGLASWLNDSGQTQSVITEADILSAAKAQKKLLIAEEHTIITPLARDAAKQYGIKISRQ</sequence>
<gene>
    <name evidence="1" type="ORF">LCY76_08045</name>
</gene>
<accession>A0A9X2BEV9</accession>
<dbReference type="RefSeq" id="WP_248252201.1">
    <property type="nucleotide sequence ID" value="NZ_JAIWJX010000002.1"/>
</dbReference>
<proteinExistence type="predicted"/>
<evidence type="ECO:0000313" key="1">
    <source>
        <dbReference type="EMBL" id="MCK6256542.1"/>
    </source>
</evidence>
<keyword evidence="2" id="KW-1185">Reference proteome</keyword>
<reference evidence="1" key="1">
    <citation type="submission" date="2021-09" db="EMBL/GenBank/DDBJ databases">
        <title>Genome analysis of Fictibacillus sp. KIGAM418 isolated from marine sediment.</title>
        <authorList>
            <person name="Seo M.-J."/>
            <person name="Cho E.-S."/>
            <person name="Hwang C.Y."/>
        </authorList>
    </citation>
    <scope>NUCLEOTIDE SEQUENCE</scope>
    <source>
        <strain evidence="1">KIGAM418</strain>
    </source>
</reference>
<dbReference type="AlphaFoldDB" id="A0A9X2BEV9"/>
<name>A0A9X2BEV9_9BACL</name>
<dbReference type="Proteomes" id="UP001139011">
    <property type="component" value="Unassembled WGS sequence"/>
</dbReference>
<organism evidence="1 2">
    <name type="scientific">Fictibacillus marinisediminis</name>
    <dbReference type="NCBI Taxonomy" id="2878389"/>
    <lineage>
        <taxon>Bacteria</taxon>
        <taxon>Bacillati</taxon>
        <taxon>Bacillota</taxon>
        <taxon>Bacilli</taxon>
        <taxon>Bacillales</taxon>
        <taxon>Fictibacillaceae</taxon>
        <taxon>Fictibacillus</taxon>
    </lineage>
</organism>
<comment type="caution">
    <text evidence="1">The sequence shown here is derived from an EMBL/GenBank/DDBJ whole genome shotgun (WGS) entry which is preliminary data.</text>
</comment>
<protein>
    <recommendedName>
        <fullName evidence="3">Flavoprotein domain-containing protein</fullName>
    </recommendedName>
</protein>
<evidence type="ECO:0000313" key="2">
    <source>
        <dbReference type="Proteomes" id="UP001139011"/>
    </source>
</evidence>
<evidence type="ECO:0008006" key="3">
    <source>
        <dbReference type="Google" id="ProtNLM"/>
    </source>
</evidence>